<gene>
    <name evidence="2" type="ordered locus">SGRA_3949</name>
</gene>
<keyword evidence="3" id="KW-1185">Reference proteome</keyword>
<evidence type="ECO:0000313" key="2">
    <source>
        <dbReference type="EMBL" id="AFC26664.1"/>
    </source>
</evidence>
<dbReference type="EMBL" id="CP002831">
    <property type="protein sequence ID" value="AFC26664.1"/>
    <property type="molecule type" value="Genomic_DNA"/>
</dbReference>
<dbReference type="HOGENOM" id="CLU_3398374_0_0_10"/>
<name>H6L773_SAPGL</name>
<organism evidence="2 3">
    <name type="scientific">Saprospira grandis (strain Lewin)</name>
    <dbReference type="NCBI Taxonomy" id="984262"/>
    <lineage>
        <taxon>Bacteria</taxon>
        <taxon>Pseudomonadati</taxon>
        <taxon>Bacteroidota</taxon>
        <taxon>Saprospiria</taxon>
        <taxon>Saprospirales</taxon>
        <taxon>Saprospiraceae</taxon>
        <taxon>Saprospira</taxon>
    </lineage>
</organism>
<evidence type="ECO:0000256" key="1">
    <source>
        <dbReference type="SAM" id="MobiDB-lite"/>
    </source>
</evidence>
<proteinExistence type="predicted"/>
<feature type="region of interest" description="Disordered" evidence="1">
    <location>
        <begin position="1"/>
        <end position="31"/>
    </location>
</feature>
<protein>
    <submittedName>
        <fullName evidence="2">Uncharacterized protein</fullName>
    </submittedName>
</protein>
<sequence length="31" mass="2965">MAGGKAAMAEGQTAQRCEGVAEGQTKAAKGG</sequence>
<dbReference type="AlphaFoldDB" id="H6L773"/>
<accession>H6L773</accession>
<reference evidence="2 3" key="1">
    <citation type="journal article" date="2012" name="Stand. Genomic Sci.">
        <title>Complete genome sequencing and analysis of Saprospira grandis str. Lewin, a predatory marine bacterium.</title>
        <authorList>
            <person name="Saw J.H."/>
            <person name="Yuryev A."/>
            <person name="Kanbe M."/>
            <person name="Hou S."/>
            <person name="Young A.G."/>
            <person name="Aizawa S."/>
            <person name="Alam M."/>
        </authorList>
    </citation>
    <scope>NUCLEOTIDE SEQUENCE [LARGE SCALE GENOMIC DNA]</scope>
    <source>
        <strain evidence="2 3">Lewin</strain>
    </source>
</reference>
<dbReference type="Proteomes" id="UP000007519">
    <property type="component" value="Chromosome"/>
</dbReference>
<dbReference type="KEGG" id="sgn:SGRA_3949"/>
<evidence type="ECO:0000313" key="3">
    <source>
        <dbReference type="Proteomes" id="UP000007519"/>
    </source>
</evidence>